<gene>
    <name evidence="2" type="ORF">L203_100692</name>
</gene>
<dbReference type="KEGG" id="cdep:91084906"/>
<proteinExistence type="predicted"/>
<dbReference type="AlphaFoldDB" id="A0A1E3IZT0"/>
<dbReference type="OrthoDB" id="2596052at2759"/>
<accession>A0A1E3IZT0</accession>
<evidence type="ECO:0000313" key="2">
    <source>
        <dbReference type="EMBL" id="WVN85544.1"/>
    </source>
</evidence>
<protein>
    <submittedName>
        <fullName evidence="2">Uncharacterized protein</fullName>
    </submittedName>
</protein>
<dbReference type="EMBL" id="CP143784">
    <property type="protein sequence ID" value="WVN85544.1"/>
    <property type="molecule type" value="Genomic_DNA"/>
</dbReference>
<reference evidence="2" key="1">
    <citation type="submission" date="2016-06" db="EMBL/GenBank/DDBJ databases">
        <authorList>
            <person name="Cuomo C."/>
            <person name="Litvintseva A."/>
            <person name="Heitman J."/>
            <person name="Chen Y."/>
            <person name="Sun S."/>
            <person name="Springer D."/>
            <person name="Dromer F."/>
            <person name="Young S."/>
            <person name="Zeng Q."/>
            <person name="Chapman S."/>
            <person name="Gujja S."/>
            <person name="Saif S."/>
            <person name="Birren B."/>
        </authorList>
    </citation>
    <scope>NUCLEOTIDE SEQUENCE</scope>
    <source>
        <strain evidence="2">CBS 7841</strain>
    </source>
</reference>
<name>A0A1E3IZT0_9TREE</name>
<dbReference type="VEuPathDB" id="FungiDB:L203_00481"/>
<dbReference type="RefSeq" id="XP_066066244.1">
    <property type="nucleotide sequence ID" value="XM_066210147.1"/>
</dbReference>
<evidence type="ECO:0000313" key="3">
    <source>
        <dbReference type="Proteomes" id="UP000094043"/>
    </source>
</evidence>
<feature type="region of interest" description="Disordered" evidence="1">
    <location>
        <begin position="533"/>
        <end position="560"/>
    </location>
</feature>
<feature type="region of interest" description="Disordered" evidence="1">
    <location>
        <begin position="844"/>
        <end position="871"/>
    </location>
</feature>
<reference evidence="2" key="3">
    <citation type="submission" date="2024-01" db="EMBL/GenBank/DDBJ databases">
        <authorList>
            <person name="Coelho M.A."/>
            <person name="David-Palma M."/>
            <person name="Shea T."/>
            <person name="Sun S."/>
            <person name="Cuomo C.A."/>
            <person name="Heitman J."/>
        </authorList>
    </citation>
    <scope>NUCLEOTIDE SEQUENCE</scope>
    <source>
        <strain evidence="2">CBS 7841</strain>
    </source>
</reference>
<dbReference type="Proteomes" id="UP000094043">
    <property type="component" value="Chromosome 1"/>
</dbReference>
<evidence type="ECO:0000256" key="1">
    <source>
        <dbReference type="SAM" id="MobiDB-lite"/>
    </source>
</evidence>
<sequence>MSVQEQFCTMCRESHGHLVTLEADPTGLWVCSSCGLVDERTTSARILVDVNKHGIQVDDNIKGIKANAWNDWKEAQFEDHVNSLLHLYLGIPDVRTSFLGVSGHSLRSSARHWLDRIIDVERQHFKRLHGHSKAGPKTKFLVVIAIKMALEESISIVVNNKLKAAGIPIKTRSFVGPARGDEGLPNLSISQISDRLSRYPEGSFGYINRENYLSTLYRRFTRLLRNTPSPIEGTLIHVWDIIQRLQIIIETPHEERAKILLTRPQEGKNGYREWDTDEFAFFDGLEWGDVLPQAYQLYRLQECVYLWGNRVSPGLSIALTFWAIQTIKKEVMPSFSLLMNELSAPYGQQKWVALERFREMRNLLVAWSTSIPDACLPYPLLPLPQKGIIGDGEHSYGSDKRRGIPEIDMAVAAAPTIAQHWQHILQTRFRTRRDAMSLEDETYLARKMFVIRAEAYAALLDPKVNSSSLLRLVPHTRVSGRAGAAIKKYREYAEVARKQVLEFEPFQRVCSKKRNFKTVSAVFTPHSFKTPSFPLNELEQTSDKSESQNTHQGQYKHQEKNVTQTLAQTRGSIPASLSKHTAPVDISVDAAIGIQRRVYPAPSSHLPSRPHTPPSDLPADLHGPFQTSYTNDAHVGVLIREREQYIKFRCSTYIEQGHIVDEVCEKYMWDWLRQQVQAGSMPPMITVNYLRSIGIDDNPRQIDLGPWIELKKDLWSPVECLLRAGIKPKEIPHQHLPYSVVHLKLLLKHYCYYRESNLLRSENEHIDEQQLDRELHILFSSETGETLESIFLTHSEVEKRKKEYERMGLLDDDEDRNAGCWRSNFCEDIDDDTSSKASGISIYQESQVDSSESIQSDIVSTSPSIPNNNRIPSVLYQPRPSSKDYGINTLAMFLENGEKNDFENNCEKYEEVLLGSLDHEVFAPAMAINDDEDLRNYGEMARSSKEIGQRNLSVVGKRKRTIQEVKKTDKIKG</sequence>
<organism evidence="2 3">
    <name type="scientific">Cryptococcus depauperatus CBS 7841</name>
    <dbReference type="NCBI Taxonomy" id="1295531"/>
    <lineage>
        <taxon>Eukaryota</taxon>
        <taxon>Fungi</taxon>
        <taxon>Dikarya</taxon>
        <taxon>Basidiomycota</taxon>
        <taxon>Agaricomycotina</taxon>
        <taxon>Tremellomycetes</taxon>
        <taxon>Tremellales</taxon>
        <taxon>Cryptococcaceae</taxon>
        <taxon>Cryptococcus</taxon>
    </lineage>
</organism>
<feature type="compositionally biased region" description="Polar residues" evidence="1">
    <location>
        <begin position="547"/>
        <end position="560"/>
    </location>
</feature>
<keyword evidence="3" id="KW-1185">Reference proteome</keyword>
<reference evidence="2" key="2">
    <citation type="journal article" date="2022" name="Elife">
        <title>Obligate sexual reproduction of a homothallic fungus closely related to the Cryptococcus pathogenic species complex.</title>
        <authorList>
            <person name="Passer A.R."/>
            <person name="Clancey S.A."/>
            <person name="Shea T."/>
            <person name="David-Palma M."/>
            <person name="Averette A.F."/>
            <person name="Boekhout T."/>
            <person name="Porcel B.M."/>
            <person name="Nowrousian M."/>
            <person name="Cuomo C.A."/>
            <person name="Sun S."/>
            <person name="Heitman J."/>
            <person name="Coelho M.A."/>
        </authorList>
    </citation>
    <scope>NUCLEOTIDE SEQUENCE</scope>
    <source>
        <strain evidence="2">CBS 7841</strain>
    </source>
</reference>
<dbReference type="GeneID" id="91084906"/>